<proteinExistence type="predicted"/>
<organism evidence="2">
    <name type="scientific">uncultured marine virus</name>
    <dbReference type="NCBI Taxonomy" id="186617"/>
    <lineage>
        <taxon>Viruses</taxon>
        <taxon>environmental samples</taxon>
    </lineage>
</organism>
<evidence type="ECO:0000256" key="1">
    <source>
        <dbReference type="SAM" id="MobiDB-lite"/>
    </source>
</evidence>
<accession>A0A0F7L954</accession>
<reference evidence="2" key="1">
    <citation type="journal article" date="2015" name="Front. Microbiol.">
        <title>Combining genomic sequencing methods to explore viral diversity and reveal potential virus-host interactions.</title>
        <authorList>
            <person name="Chow C.E."/>
            <person name="Winget D.M."/>
            <person name="White R.A.III."/>
            <person name="Hallam S.J."/>
            <person name="Suttle C.A."/>
        </authorList>
    </citation>
    <scope>NUCLEOTIDE SEQUENCE</scope>
    <source>
        <strain evidence="2">Oxic1_6</strain>
    </source>
</reference>
<name>A0A0F7L954_9VIRU</name>
<evidence type="ECO:0000313" key="2">
    <source>
        <dbReference type="EMBL" id="AKH48108.1"/>
    </source>
</evidence>
<protein>
    <submittedName>
        <fullName evidence="2">Uncharacterized protein</fullName>
    </submittedName>
</protein>
<reference evidence="2" key="2">
    <citation type="submission" date="2015-03" db="EMBL/GenBank/DDBJ databases">
        <authorList>
            <person name="Chow C.-E.T."/>
            <person name="Winget D.M."/>
            <person name="White R.A.III."/>
            <person name="Hallam S.J."/>
            <person name="Suttle C.A."/>
        </authorList>
    </citation>
    <scope>NUCLEOTIDE SEQUENCE</scope>
    <source>
        <strain evidence="2">Oxic1_6</strain>
    </source>
</reference>
<dbReference type="EMBL" id="KR029601">
    <property type="protein sequence ID" value="AKH48108.1"/>
    <property type="molecule type" value="Genomic_DNA"/>
</dbReference>
<sequence>MGTCSPDLSFTISHIPLALNPDSAITNSSAGHNRPTPAEETTKMTNNTLILTALDTARTAYDRIQADPTATMTAAEKQAQRTICHCLRAGGQFSPAFRSAFRDARDVFAAMG</sequence>
<feature type="region of interest" description="Disordered" evidence="1">
    <location>
        <begin position="25"/>
        <end position="45"/>
    </location>
</feature>